<dbReference type="EMBL" id="DQ288858">
    <property type="protein sequence ID" value="ABQ52007.1"/>
    <property type="molecule type" value="Genomic_DNA"/>
</dbReference>
<dbReference type="Proteomes" id="UP000202782">
    <property type="component" value="Segment"/>
</dbReference>
<dbReference type="GeneID" id="5184185"/>
<dbReference type="Pfam" id="PF05092">
    <property type="entry name" value="PIF"/>
    <property type="match status" value="1"/>
</dbReference>
<organism evidence="1 2">
    <name type="scientific">Spodoptera litura granulovirus</name>
    <dbReference type="NCBI Taxonomy" id="359919"/>
    <lineage>
        <taxon>Viruses</taxon>
        <taxon>Viruses incertae sedis</taxon>
        <taxon>Naldaviricetes</taxon>
        <taxon>Lefavirales</taxon>
        <taxon>Baculoviridae</taxon>
        <taxon>Betabaculovirus</taxon>
        <taxon>Betabaculovirus spliturae</taxon>
    </lineage>
</organism>
<evidence type="ECO:0000313" key="2">
    <source>
        <dbReference type="Proteomes" id="UP000202782"/>
    </source>
</evidence>
<keyword evidence="2" id="KW-1185">Reference proteome</keyword>
<dbReference type="OrthoDB" id="1963at10239"/>
<evidence type="ECO:0000313" key="1">
    <source>
        <dbReference type="EMBL" id="ABQ52007.1"/>
    </source>
</evidence>
<sequence length="538" mass="60798">MAVLIVLLVFVVLVVHFANLGKFARAPVDDYELELFDNVYIPSLSPPAEIVIDNENATECHKTLTPCRTNGDCQMCREVFARCVTFNQDVELELDDETVHVSAGSRYCMALSGIMARTCNPHTGTWVMRQVEEGIFSLICSCRFPGIVEQMSIYDDCDVPVACGPNGVLNDLNTSPLRCECDDGFVSEITETGMPYCRTLNLRDVRLNNAYFPRPPCQVGYIESEHPGLDPIYRQLFTVNVCVMDPCSIDPITGERHDGYLLYEPALGADGKELIMCVCPLISSLYPVYSPRSMLRTRYSEGDNVITNACIKPLTVPREEVRSDIKVFWGRNSLKADADVVFQVDLAHVMPQYRHLVFPRYFAHDTDSNVNTYGILKFAIMSAWHKNVEDGTTVRDLFQFWWSFNYQRVHTTNNCPLPGIGQCARDTECGNVSCTTNPCIRKFVNSAFANTCFFLKSARTFSNLGTIDQIAVYRNASNYSGNEFPVTFYLDTRFATQSFIHQPLSYRTVYFTKSEEVVDSSQYSNLATILDTYPLYRA</sequence>
<dbReference type="RefSeq" id="YP_001257015.1">
    <property type="nucleotide sequence ID" value="NC_009503.1"/>
</dbReference>
<gene>
    <name evidence="1" type="primary">pif-1</name>
    <name evidence="1" type="ORF">SlGVgp064</name>
</gene>
<accession>A5IZR6</accession>
<dbReference type="InterPro" id="IPR007784">
    <property type="entry name" value="PIR"/>
</dbReference>
<reference evidence="1 2" key="1">
    <citation type="journal article" date="2008" name="J. Microbiol.">
        <title>Molecular and phylogenetic characterization of Spodoptera litura granulovirus.</title>
        <authorList>
            <person name="Wang Y."/>
            <person name="Choi J.Y."/>
            <person name="Roh J.Y."/>
            <person name="Woo S.D."/>
            <person name="Jin B.R."/>
            <person name="Je Y.H."/>
        </authorList>
    </citation>
    <scope>NUCLEOTIDE SEQUENCE [LARGE SCALE GENOMIC DNA]</scope>
    <source>
        <strain evidence="1">SlGV-K1</strain>
    </source>
</reference>
<protein>
    <submittedName>
        <fullName evidence="1">Pif-1</fullName>
    </submittedName>
</protein>
<name>A5IZR6_9BBAC</name>
<dbReference type="KEGG" id="vg:5184185"/>
<proteinExistence type="predicted"/>